<dbReference type="Proteomes" id="UP001188597">
    <property type="component" value="Unassembled WGS sequence"/>
</dbReference>
<evidence type="ECO:0000259" key="1">
    <source>
        <dbReference type="Pfam" id="PF07727"/>
    </source>
</evidence>
<proteinExistence type="predicted"/>
<name>A0AA89AHN2_9ASTE</name>
<keyword evidence="3" id="KW-1185">Reference proteome</keyword>
<organism evidence="2 3">
    <name type="scientific">Escallonia herrerae</name>
    <dbReference type="NCBI Taxonomy" id="1293975"/>
    <lineage>
        <taxon>Eukaryota</taxon>
        <taxon>Viridiplantae</taxon>
        <taxon>Streptophyta</taxon>
        <taxon>Embryophyta</taxon>
        <taxon>Tracheophyta</taxon>
        <taxon>Spermatophyta</taxon>
        <taxon>Magnoliopsida</taxon>
        <taxon>eudicotyledons</taxon>
        <taxon>Gunneridae</taxon>
        <taxon>Pentapetalae</taxon>
        <taxon>asterids</taxon>
        <taxon>campanulids</taxon>
        <taxon>Escalloniales</taxon>
        <taxon>Escalloniaceae</taxon>
        <taxon>Escallonia</taxon>
    </lineage>
</organism>
<evidence type="ECO:0000313" key="3">
    <source>
        <dbReference type="Proteomes" id="UP001188597"/>
    </source>
</evidence>
<comment type="caution">
    <text evidence="2">The sequence shown here is derived from an EMBL/GenBank/DDBJ whole genome shotgun (WGS) entry which is preliminary data.</text>
</comment>
<dbReference type="EMBL" id="JAVXUP010002551">
    <property type="protein sequence ID" value="KAK3002668.1"/>
    <property type="molecule type" value="Genomic_DNA"/>
</dbReference>
<protein>
    <recommendedName>
        <fullName evidence="1">Reverse transcriptase Ty1/copia-type domain-containing protein</fullName>
    </recommendedName>
</protein>
<evidence type="ECO:0000313" key="2">
    <source>
        <dbReference type="EMBL" id="KAK3002668.1"/>
    </source>
</evidence>
<reference evidence="2" key="1">
    <citation type="submission" date="2022-12" db="EMBL/GenBank/DDBJ databases">
        <title>Draft genome assemblies for two species of Escallonia (Escalloniales).</title>
        <authorList>
            <person name="Chanderbali A."/>
            <person name="Dervinis C."/>
            <person name="Anghel I."/>
            <person name="Soltis D."/>
            <person name="Soltis P."/>
            <person name="Zapata F."/>
        </authorList>
    </citation>
    <scope>NUCLEOTIDE SEQUENCE</scope>
    <source>
        <strain evidence="2">UCBG64.0493</strain>
        <tissue evidence="2">Leaf</tissue>
    </source>
</reference>
<dbReference type="AlphaFoldDB" id="A0AA89AHN2"/>
<accession>A0AA89AHN2</accession>
<gene>
    <name evidence="2" type="ORF">RJ639_019974</name>
</gene>
<dbReference type="Pfam" id="PF07727">
    <property type="entry name" value="RVT_2"/>
    <property type="match status" value="1"/>
</dbReference>
<sequence length="148" mass="16281">MTFNEKSSWDWIGRDKERCVKTFDDFKKEMAKEFEMTDIDLMSYYIGIELKQRYDGIFISQEAYICKRSVEESLCHVGGCLGQRDWRGGGEEGMIESGEVEIGSAAWAGGEDVKGWVGLGEISSGAIGSAKGDCMEEADSCMVVGSVG</sequence>
<dbReference type="InterPro" id="IPR013103">
    <property type="entry name" value="RVT_2"/>
</dbReference>
<feature type="domain" description="Reverse transcriptase Ty1/copia-type" evidence="1">
    <location>
        <begin position="20"/>
        <end position="67"/>
    </location>
</feature>